<name>A0A645A5K9_9ZZZZ</name>
<accession>A0A645A5K9</accession>
<sequence>MNLPKPVIHIPGTNVAVSPFKPNPAPNMTRGMTSNDHPAIPLFWKDISRGVNQSAVKAKLSEHTI</sequence>
<gene>
    <name evidence="1" type="ORF">SDC9_94699</name>
</gene>
<protein>
    <submittedName>
        <fullName evidence="1">Uncharacterized protein</fullName>
    </submittedName>
</protein>
<organism evidence="1">
    <name type="scientific">bioreactor metagenome</name>
    <dbReference type="NCBI Taxonomy" id="1076179"/>
    <lineage>
        <taxon>unclassified sequences</taxon>
        <taxon>metagenomes</taxon>
        <taxon>ecological metagenomes</taxon>
    </lineage>
</organism>
<comment type="caution">
    <text evidence="1">The sequence shown here is derived from an EMBL/GenBank/DDBJ whole genome shotgun (WGS) entry which is preliminary data.</text>
</comment>
<evidence type="ECO:0000313" key="1">
    <source>
        <dbReference type="EMBL" id="MPM47978.1"/>
    </source>
</evidence>
<reference evidence="1" key="1">
    <citation type="submission" date="2019-08" db="EMBL/GenBank/DDBJ databases">
        <authorList>
            <person name="Kucharzyk K."/>
            <person name="Murdoch R.W."/>
            <person name="Higgins S."/>
            <person name="Loffler F."/>
        </authorList>
    </citation>
    <scope>NUCLEOTIDE SEQUENCE</scope>
</reference>
<proteinExistence type="predicted"/>
<dbReference type="AlphaFoldDB" id="A0A645A5K9"/>
<dbReference type="EMBL" id="VSSQ01011903">
    <property type="protein sequence ID" value="MPM47978.1"/>
    <property type="molecule type" value="Genomic_DNA"/>
</dbReference>